<evidence type="ECO:0000313" key="2">
    <source>
        <dbReference type="EMBL" id="MCO6044981.1"/>
    </source>
</evidence>
<sequence length="166" mass="17972">MKAFSCSLLLVVIAVGQVRAQEPASSEEVTVNEQEAKLSKMLTGATLVGYFTVTGDGQQEGPPRLRGERYDLVEVRKVDNKGNWLFKARIRYGDHDVTLPMTLPVKWAGDTPVVVVDNIGFPGLGTYSARVLFHDGHYAGHWGGGDHGGNLFGTIERAKAGEGDTE</sequence>
<dbReference type="EMBL" id="JAMXLR010000051">
    <property type="protein sequence ID" value="MCO6044981.1"/>
    <property type="molecule type" value="Genomic_DNA"/>
</dbReference>
<comment type="caution">
    <text evidence="2">The sequence shown here is derived from an EMBL/GenBank/DDBJ whole genome shotgun (WGS) entry which is preliminary data.</text>
</comment>
<evidence type="ECO:0000256" key="1">
    <source>
        <dbReference type="SAM" id="SignalP"/>
    </source>
</evidence>
<reference evidence="2" key="1">
    <citation type="submission" date="2022-06" db="EMBL/GenBank/DDBJ databases">
        <title>Aeoliella straminimaris, a novel planctomycete from sediments.</title>
        <authorList>
            <person name="Vitorino I.R."/>
            <person name="Lage O.M."/>
        </authorList>
    </citation>
    <scope>NUCLEOTIDE SEQUENCE</scope>
    <source>
        <strain evidence="2">ICT_H6.2</strain>
    </source>
</reference>
<organism evidence="2 3">
    <name type="scientific">Aeoliella straminimaris</name>
    <dbReference type="NCBI Taxonomy" id="2954799"/>
    <lineage>
        <taxon>Bacteria</taxon>
        <taxon>Pseudomonadati</taxon>
        <taxon>Planctomycetota</taxon>
        <taxon>Planctomycetia</taxon>
        <taxon>Pirellulales</taxon>
        <taxon>Lacipirellulaceae</taxon>
        <taxon>Aeoliella</taxon>
    </lineage>
</organism>
<feature type="chain" id="PRO_5040838538" evidence="1">
    <location>
        <begin position="21"/>
        <end position="166"/>
    </location>
</feature>
<gene>
    <name evidence="2" type="ORF">NG895_13810</name>
</gene>
<protein>
    <submittedName>
        <fullName evidence="2">Uncharacterized protein</fullName>
    </submittedName>
</protein>
<proteinExistence type="predicted"/>
<evidence type="ECO:0000313" key="3">
    <source>
        <dbReference type="Proteomes" id="UP001155241"/>
    </source>
</evidence>
<keyword evidence="3" id="KW-1185">Reference proteome</keyword>
<accession>A0A9X2JGQ2</accession>
<name>A0A9X2JGQ2_9BACT</name>
<dbReference type="AlphaFoldDB" id="A0A9X2JGQ2"/>
<dbReference type="Proteomes" id="UP001155241">
    <property type="component" value="Unassembled WGS sequence"/>
</dbReference>
<dbReference type="RefSeq" id="WP_252853094.1">
    <property type="nucleotide sequence ID" value="NZ_JAMXLR010000051.1"/>
</dbReference>
<feature type="signal peptide" evidence="1">
    <location>
        <begin position="1"/>
        <end position="20"/>
    </location>
</feature>
<keyword evidence="1" id="KW-0732">Signal</keyword>